<dbReference type="GO" id="GO:0003700">
    <property type="term" value="F:DNA-binding transcription factor activity"/>
    <property type="evidence" value="ECO:0007669"/>
    <property type="project" value="TreeGrafter"/>
</dbReference>
<feature type="domain" description="IclR-ED" evidence="7">
    <location>
        <begin position="68"/>
        <end position="241"/>
    </location>
</feature>
<dbReference type="PROSITE" id="PS51078">
    <property type="entry name" value="ICLR_ED"/>
    <property type="match status" value="1"/>
</dbReference>
<accession>A0A1M5EWV4</accession>
<feature type="domain" description="HTH iclR-type" evidence="6">
    <location>
        <begin position="2"/>
        <end position="67"/>
    </location>
</feature>
<evidence type="ECO:0000313" key="8">
    <source>
        <dbReference type="EMBL" id="SHF83733.1"/>
    </source>
</evidence>
<dbReference type="EMBL" id="FQVW01000006">
    <property type="protein sequence ID" value="SHF83733.1"/>
    <property type="molecule type" value="Genomic_DNA"/>
</dbReference>
<dbReference type="InterPro" id="IPR050707">
    <property type="entry name" value="HTH_MetabolicPath_Reg"/>
</dbReference>
<dbReference type="FunFam" id="1.10.10.10:FF:000056">
    <property type="entry name" value="IclR family transcriptional regulator"/>
    <property type="match status" value="1"/>
</dbReference>
<dbReference type="RefSeq" id="WP_072888637.1">
    <property type="nucleotide sequence ID" value="NZ_FQVW01000006.1"/>
</dbReference>
<evidence type="ECO:0000256" key="5">
    <source>
        <dbReference type="ARBA" id="ARBA00070406"/>
    </source>
</evidence>
<evidence type="ECO:0000256" key="1">
    <source>
        <dbReference type="ARBA" id="ARBA00023015"/>
    </source>
</evidence>
<name>A0A1M5EWV4_9BACI</name>
<evidence type="ECO:0000259" key="7">
    <source>
        <dbReference type="PROSITE" id="PS51078"/>
    </source>
</evidence>
<organism evidence="8 9">
    <name type="scientific">Ornithinibacillus halophilus</name>
    <dbReference type="NCBI Taxonomy" id="930117"/>
    <lineage>
        <taxon>Bacteria</taxon>
        <taxon>Bacillati</taxon>
        <taxon>Bacillota</taxon>
        <taxon>Bacilli</taxon>
        <taxon>Bacillales</taxon>
        <taxon>Bacillaceae</taxon>
        <taxon>Ornithinibacillus</taxon>
    </lineage>
</organism>
<dbReference type="OrthoDB" id="9791752at2"/>
<dbReference type="PANTHER" id="PTHR30136">
    <property type="entry name" value="HELIX-TURN-HELIX TRANSCRIPTIONAL REGULATOR, ICLR FAMILY"/>
    <property type="match status" value="1"/>
</dbReference>
<dbReference type="Gene3D" id="3.30.450.40">
    <property type="match status" value="1"/>
</dbReference>
<keyword evidence="9" id="KW-1185">Reference proteome</keyword>
<dbReference type="GO" id="GO:0045892">
    <property type="term" value="P:negative regulation of DNA-templated transcription"/>
    <property type="evidence" value="ECO:0007669"/>
    <property type="project" value="UniProtKB-ARBA"/>
</dbReference>
<dbReference type="Gene3D" id="1.10.10.10">
    <property type="entry name" value="Winged helix-like DNA-binding domain superfamily/Winged helix DNA-binding domain"/>
    <property type="match status" value="1"/>
</dbReference>
<dbReference type="STRING" id="930117.SAMN05216225_100676"/>
<dbReference type="InterPro" id="IPR014757">
    <property type="entry name" value="Tscrpt_reg_IclR_C"/>
</dbReference>
<dbReference type="SUPFAM" id="SSF46785">
    <property type="entry name" value="Winged helix' DNA-binding domain"/>
    <property type="match status" value="1"/>
</dbReference>
<comment type="function">
    <text evidence="4">May be an activator protein for the gylABX operon.</text>
</comment>
<keyword evidence="2" id="KW-0238">DNA-binding</keyword>
<evidence type="ECO:0000256" key="3">
    <source>
        <dbReference type="ARBA" id="ARBA00023163"/>
    </source>
</evidence>
<dbReference type="SMART" id="SM00346">
    <property type="entry name" value="HTH_ICLR"/>
    <property type="match status" value="1"/>
</dbReference>
<dbReference type="SUPFAM" id="SSF55781">
    <property type="entry name" value="GAF domain-like"/>
    <property type="match status" value="1"/>
</dbReference>
<evidence type="ECO:0000313" key="9">
    <source>
        <dbReference type="Proteomes" id="UP000183988"/>
    </source>
</evidence>
<keyword evidence="1" id="KW-0805">Transcription regulation</keyword>
<dbReference type="InterPro" id="IPR036390">
    <property type="entry name" value="WH_DNA-bd_sf"/>
</dbReference>
<dbReference type="AlphaFoldDB" id="A0A1M5EWV4"/>
<proteinExistence type="predicted"/>
<dbReference type="InterPro" id="IPR036388">
    <property type="entry name" value="WH-like_DNA-bd_sf"/>
</dbReference>
<gene>
    <name evidence="8" type="ORF">SAMN05216225_100676</name>
</gene>
<dbReference type="GO" id="GO:0003677">
    <property type="term" value="F:DNA binding"/>
    <property type="evidence" value="ECO:0007669"/>
    <property type="project" value="UniProtKB-KW"/>
</dbReference>
<protein>
    <recommendedName>
        <fullName evidence="5">Glycerol operon regulatory protein</fullName>
    </recommendedName>
</protein>
<evidence type="ECO:0000256" key="2">
    <source>
        <dbReference type="ARBA" id="ARBA00023125"/>
    </source>
</evidence>
<dbReference type="PROSITE" id="PS51077">
    <property type="entry name" value="HTH_ICLR"/>
    <property type="match status" value="1"/>
</dbReference>
<dbReference type="InterPro" id="IPR005471">
    <property type="entry name" value="Tscrpt_reg_IclR_N"/>
</dbReference>
<keyword evidence="3" id="KW-0804">Transcription</keyword>
<dbReference type="InterPro" id="IPR029016">
    <property type="entry name" value="GAF-like_dom_sf"/>
</dbReference>
<evidence type="ECO:0000259" key="6">
    <source>
        <dbReference type="PROSITE" id="PS51077"/>
    </source>
</evidence>
<sequence>MNQSVIKALKLLDLFTENTKELTLKEIARKADLPKPTAYRLLSSLESMNFLYKIKESEHDSRYRLGIKLLELGQLVRDQLELRKIALPYMESLANEIQEAVHLVIPHQQMAVYIEKVDSKKAIRLDTRIGKSSSLLIGSGPKLLLAHLPEEEQAQVIGEGVDYLKLYDELCTIREQGYAYSIGEQDPDTTGISYPIFDFHQHVVGALTVSGLSHYFTGNNLQKIKKETLNTAFEISSKLGFKEIHDSYSKPNL</sequence>
<dbReference type="Pfam" id="PF09339">
    <property type="entry name" value="HTH_IclR"/>
    <property type="match status" value="1"/>
</dbReference>
<dbReference type="Pfam" id="PF01614">
    <property type="entry name" value="IclR_C"/>
    <property type="match status" value="1"/>
</dbReference>
<reference evidence="8 9" key="1">
    <citation type="submission" date="2016-11" db="EMBL/GenBank/DDBJ databases">
        <authorList>
            <person name="Jaros S."/>
            <person name="Januszkiewicz K."/>
            <person name="Wedrychowicz H."/>
        </authorList>
    </citation>
    <scope>NUCLEOTIDE SEQUENCE [LARGE SCALE GENOMIC DNA]</scope>
    <source>
        <strain evidence="8 9">IBRC-M 10683</strain>
    </source>
</reference>
<dbReference type="PANTHER" id="PTHR30136:SF24">
    <property type="entry name" value="HTH-TYPE TRANSCRIPTIONAL REPRESSOR ALLR"/>
    <property type="match status" value="1"/>
</dbReference>
<evidence type="ECO:0000256" key="4">
    <source>
        <dbReference type="ARBA" id="ARBA00058938"/>
    </source>
</evidence>
<dbReference type="Proteomes" id="UP000183988">
    <property type="component" value="Unassembled WGS sequence"/>
</dbReference>